<reference evidence="1 2" key="1">
    <citation type="submission" date="2020-09" db="EMBL/GenBank/DDBJ databases">
        <title>De no assembly of potato wild relative species, Solanum commersonii.</title>
        <authorList>
            <person name="Cho K."/>
        </authorList>
    </citation>
    <scope>NUCLEOTIDE SEQUENCE [LARGE SCALE GENOMIC DNA]</scope>
    <source>
        <strain evidence="1">LZ3.2</strain>
        <tissue evidence="1">Leaf</tissue>
    </source>
</reference>
<evidence type="ECO:0000313" key="1">
    <source>
        <dbReference type="EMBL" id="KAG5629259.1"/>
    </source>
</evidence>
<sequence>MVEIKGNGPLKLLEPKYIVQGPPCPSVHEGVEMIGTSPTNSEPHGKQRAYIPAAYYNFLLLLCIAPSMPLAPSSRCSRLFKSNNHLGKRQLKEFLEALKVVREVKLTGPSENGPVKLQ</sequence>
<comment type="caution">
    <text evidence="1">The sequence shown here is derived from an EMBL/GenBank/DDBJ whole genome shotgun (WGS) entry which is preliminary data.</text>
</comment>
<dbReference type="EMBL" id="JACXVP010000001">
    <property type="protein sequence ID" value="KAG5629259.1"/>
    <property type="molecule type" value="Genomic_DNA"/>
</dbReference>
<accession>A0A9J6AYF1</accession>
<dbReference type="Proteomes" id="UP000824120">
    <property type="component" value="Chromosome 1"/>
</dbReference>
<name>A0A9J6AYF1_SOLCO</name>
<evidence type="ECO:0000313" key="2">
    <source>
        <dbReference type="Proteomes" id="UP000824120"/>
    </source>
</evidence>
<organism evidence="1 2">
    <name type="scientific">Solanum commersonii</name>
    <name type="common">Commerson's wild potato</name>
    <name type="synonym">Commerson's nightshade</name>
    <dbReference type="NCBI Taxonomy" id="4109"/>
    <lineage>
        <taxon>Eukaryota</taxon>
        <taxon>Viridiplantae</taxon>
        <taxon>Streptophyta</taxon>
        <taxon>Embryophyta</taxon>
        <taxon>Tracheophyta</taxon>
        <taxon>Spermatophyta</taxon>
        <taxon>Magnoliopsida</taxon>
        <taxon>eudicotyledons</taxon>
        <taxon>Gunneridae</taxon>
        <taxon>Pentapetalae</taxon>
        <taxon>asterids</taxon>
        <taxon>lamiids</taxon>
        <taxon>Solanales</taxon>
        <taxon>Solanaceae</taxon>
        <taxon>Solanoideae</taxon>
        <taxon>Solaneae</taxon>
        <taxon>Solanum</taxon>
    </lineage>
</organism>
<proteinExistence type="predicted"/>
<keyword evidence="2" id="KW-1185">Reference proteome</keyword>
<gene>
    <name evidence="1" type="ORF">H5410_000976</name>
</gene>
<protein>
    <submittedName>
        <fullName evidence="1">Uncharacterized protein</fullName>
    </submittedName>
</protein>
<dbReference type="AlphaFoldDB" id="A0A9J6AYF1"/>